<dbReference type="CDD" id="cd02440">
    <property type="entry name" value="AdoMet_MTases"/>
    <property type="match status" value="1"/>
</dbReference>
<dbReference type="PANTHER" id="PTHR44307:SF2">
    <property type="entry name" value="PHOSPHOETHANOLAMINE METHYLTRANSFERASE ISOFORM X1"/>
    <property type="match status" value="1"/>
</dbReference>
<evidence type="ECO:0000313" key="8">
    <source>
        <dbReference type="EMBL" id="CAE0816409.1"/>
    </source>
</evidence>
<evidence type="ECO:0000256" key="5">
    <source>
        <dbReference type="ARBA" id="ARBA00035674"/>
    </source>
</evidence>
<evidence type="ECO:0000256" key="4">
    <source>
        <dbReference type="ARBA" id="ARBA00022679"/>
    </source>
</evidence>
<dbReference type="InterPro" id="IPR029063">
    <property type="entry name" value="SAM-dependent_MTases_sf"/>
</dbReference>
<dbReference type="Gene3D" id="3.20.170.30">
    <property type="match status" value="1"/>
</dbReference>
<dbReference type="InterPro" id="IPR002745">
    <property type="entry name" value="Ptrans_KptA/Tpt1"/>
</dbReference>
<keyword evidence="4" id="KW-0808">Transferase</keyword>
<dbReference type="GO" id="GO:0000234">
    <property type="term" value="F:phosphoethanolamine N-methyltransferase activity"/>
    <property type="evidence" value="ECO:0007669"/>
    <property type="project" value="UniProtKB-EC"/>
</dbReference>
<name>A0A7S4FVC9_9EUGL</name>
<dbReference type="EMBL" id="HBJA01078728">
    <property type="protein sequence ID" value="CAE0816409.1"/>
    <property type="molecule type" value="Transcribed_RNA"/>
</dbReference>
<evidence type="ECO:0000256" key="1">
    <source>
        <dbReference type="ARBA" id="ARBA00004969"/>
    </source>
</evidence>
<evidence type="ECO:0000256" key="7">
    <source>
        <dbReference type="ARBA" id="ARBA00047841"/>
    </source>
</evidence>
<reference evidence="8" key="1">
    <citation type="submission" date="2021-01" db="EMBL/GenBank/DDBJ databases">
        <authorList>
            <person name="Corre E."/>
            <person name="Pelletier E."/>
            <person name="Niang G."/>
            <person name="Scheremetjew M."/>
            <person name="Finn R."/>
            <person name="Kale V."/>
            <person name="Holt S."/>
            <person name="Cochrane G."/>
            <person name="Meng A."/>
            <person name="Brown T."/>
            <person name="Cohen L."/>
        </authorList>
    </citation>
    <scope>NUCLEOTIDE SEQUENCE</scope>
    <source>
        <strain evidence="8">CCMP1594</strain>
    </source>
</reference>
<protein>
    <recommendedName>
        <fullName evidence="5">phosphoethanolamine N-methyltransferase</fullName>
        <ecNumber evidence="5">2.1.1.103</ecNumber>
    </recommendedName>
</protein>
<dbReference type="EC" id="2.1.1.103" evidence="5"/>
<comment type="pathway">
    <text evidence="1">Phospholipid metabolism; phosphatidylcholine biosynthesis.</text>
</comment>
<proteinExistence type="predicted"/>
<accession>A0A7S4FVC9</accession>
<evidence type="ECO:0000256" key="6">
    <source>
        <dbReference type="ARBA" id="ARBA00047619"/>
    </source>
</evidence>
<dbReference type="Pfam" id="PF13489">
    <property type="entry name" value="Methyltransf_23"/>
    <property type="match status" value="1"/>
</dbReference>
<dbReference type="AlphaFoldDB" id="A0A7S4FVC9"/>
<dbReference type="Gene3D" id="3.40.50.150">
    <property type="entry name" value="Vaccinia Virus protein VP39"/>
    <property type="match status" value="1"/>
</dbReference>
<evidence type="ECO:0000256" key="3">
    <source>
        <dbReference type="ARBA" id="ARBA00022603"/>
    </source>
</evidence>
<dbReference type="Pfam" id="PF01885">
    <property type="entry name" value="PTS_2-RNA"/>
    <property type="match status" value="1"/>
</dbReference>
<gene>
    <name evidence="8" type="ORF">EGYM00163_LOCUS27570</name>
</gene>
<comment type="catalytic activity">
    <reaction evidence="6">
        <text>N,N-dimethylethanolamine phosphate + S-adenosyl-L-methionine = phosphocholine + S-adenosyl-L-homocysteine + H(+)</text>
        <dbReference type="Rhea" id="RHEA:25325"/>
        <dbReference type="ChEBI" id="CHEBI:15378"/>
        <dbReference type="ChEBI" id="CHEBI:57856"/>
        <dbReference type="ChEBI" id="CHEBI:58641"/>
        <dbReference type="ChEBI" id="CHEBI:59789"/>
        <dbReference type="ChEBI" id="CHEBI:295975"/>
        <dbReference type="EC" id="2.1.1.103"/>
    </reaction>
    <physiologicalReaction direction="left-to-right" evidence="6">
        <dbReference type="Rhea" id="RHEA:25326"/>
    </physiologicalReaction>
</comment>
<comment type="catalytic activity">
    <reaction evidence="7">
        <text>N-methylethanolamine phosphate + S-adenosyl-L-methionine = N,N-dimethylethanolamine phosphate + S-adenosyl-L-homocysteine + H(+)</text>
        <dbReference type="Rhea" id="RHEA:25321"/>
        <dbReference type="ChEBI" id="CHEBI:15378"/>
        <dbReference type="ChEBI" id="CHEBI:57781"/>
        <dbReference type="ChEBI" id="CHEBI:57856"/>
        <dbReference type="ChEBI" id="CHEBI:58641"/>
        <dbReference type="ChEBI" id="CHEBI:59789"/>
        <dbReference type="EC" id="2.1.1.103"/>
    </reaction>
    <physiologicalReaction direction="left-to-right" evidence="7">
        <dbReference type="Rhea" id="RHEA:25322"/>
    </physiologicalReaction>
</comment>
<dbReference type="InterPro" id="IPR042081">
    <property type="entry name" value="RNA_2'-PTrans_C"/>
</dbReference>
<dbReference type="SUPFAM" id="SSF53335">
    <property type="entry name" value="S-adenosyl-L-methionine-dependent methyltransferases"/>
    <property type="match status" value="1"/>
</dbReference>
<dbReference type="GO" id="GO:0032259">
    <property type="term" value="P:methylation"/>
    <property type="evidence" value="ECO:0007669"/>
    <property type="project" value="UniProtKB-KW"/>
</dbReference>
<keyword evidence="3" id="KW-0489">Methyltransferase</keyword>
<comment type="pathway">
    <text evidence="2">Lipid metabolism.</text>
</comment>
<sequence length="462" mass="52092">MVQQTACPIEGSILKKTVELIHATRFEHWESIRTEGLKGDPLISFTAVDHKSVKGCIAGVVAADLLIYVDVQKALQDGIQFSPTSQPQTIVCEASALDVKYFAKVVNIRSGVILWTSKGDEEIHTLTSTELRKMKLYSDARVRYTLNKAVSIAYACGSSLKASDFGFVDQLHYLGYECMDDFFGRYAADLQTMKNARAIDIGTGMGGPARYMQEQYGMQVTAIEYLHELVKICQIMNSLLQIPEERFNIIKGDFSHMDVDYMQLEGQFQCMTAQLTFLHIADKEDLFKRCSQVLVDGGYFMIEDYFLADDTELCPEDQQRLKDDVSVPTGVPLTEKRLRALLEDNGLVVEEFEDMTDRWSVFIWERCEIFMADRPKLEAEHGVEYIQELGHFYTAVASVFHKLQCDDRTQRYPNVCQAVKWSPALDGKAQNLRGCRIMGRKKSALTNGAANGLPKGVPNGVR</sequence>
<organism evidence="8">
    <name type="scientific">Eutreptiella gymnastica</name>
    <dbReference type="NCBI Taxonomy" id="73025"/>
    <lineage>
        <taxon>Eukaryota</taxon>
        <taxon>Discoba</taxon>
        <taxon>Euglenozoa</taxon>
        <taxon>Euglenida</taxon>
        <taxon>Spirocuta</taxon>
        <taxon>Euglenophyceae</taxon>
        <taxon>Eutreptiales</taxon>
        <taxon>Eutreptiaceae</taxon>
        <taxon>Eutreptiella</taxon>
    </lineage>
</organism>
<dbReference type="PANTHER" id="PTHR44307">
    <property type="entry name" value="PHOSPHOETHANOLAMINE METHYLTRANSFERASE"/>
    <property type="match status" value="1"/>
</dbReference>
<evidence type="ECO:0000256" key="2">
    <source>
        <dbReference type="ARBA" id="ARBA00005189"/>
    </source>
</evidence>